<sequence length="153" mass="17488">MWAFTFEFREENYRAQIIDCTTKLATDDPFGMVSEGRLVISGPTTSAYLHKDDEDDLYDACSSPDNASVKKMATIWLDDKNIVTEENLKGDGLVYCLCLYKWKPDAVGLVLMEDDDSGSFRRIGVFYGHDPYKEEEPGVVDFFQQPEREFVIV</sequence>
<dbReference type="AlphaFoldDB" id="A0A428UN87"/>
<evidence type="ECO:0000313" key="1">
    <source>
        <dbReference type="EMBL" id="RSM15789.1"/>
    </source>
</evidence>
<comment type="caution">
    <text evidence="1">The sequence shown here is derived from an EMBL/GenBank/DDBJ whole genome shotgun (WGS) entry which is preliminary data.</text>
</comment>
<evidence type="ECO:0000313" key="2">
    <source>
        <dbReference type="Proteomes" id="UP000288429"/>
    </source>
</evidence>
<dbReference type="Proteomes" id="UP000288429">
    <property type="component" value="Unassembled WGS sequence"/>
</dbReference>
<organism evidence="1 2">
    <name type="scientific">Fusarium ambrosium</name>
    <dbReference type="NCBI Taxonomy" id="131363"/>
    <lineage>
        <taxon>Eukaryota</taxon>
        <taxon>Fungi</taxon>
        <taxon>Dikarya</taxon>
        <taxon>Ascomycota</taxon>
        <taxon>Pezizomycotina</taxon>
        <taxon>Sordariomycetes</taxon>
        <taxon>Hypocreomycetidae</taxon>
        <taxon>Hypocreales</taxon>
        <taxon>Nectriaceae</taxon>
        <taxon>Fusarium</taxon>
        <taxon>Fusarium solani species complex</taxon>
    </lineage>
</organism>
<gene>
    <name evidence="1" type="ORF">CDV31_004890</name>
</gene>
<proteinExistence type="predicted"/>
<accession>A0A428UN87</accession>
<reference evidence="1 2" key="1">
    <citation type="submission" date="2017-06" db="EMBL/GenBank/DDBJ databases">
        <title>Cmopartive genomic analysis of Ambrosia Fusariam Clade fungi.</title>
        <authorList>
            <person name="Stajich J.E."/>
            <person name="Carrillo J."/>
            <person name="Kijimoto T."/>
            <person name="Eskalen A."/>
            <person name="O'Donnell K."/>
            <person name="Kasson M."/>
        </authorList>
    </citation>
    <scope>NUCLEOTIDE SEQUENCE [LARGE SCALE GENOMIC DNA]</scope>
    <source>
        <strain evidence="1 2">NRRL 20438</strain>
    </source>
</reference>
<dbReference type="EMBL" id="NIZV01000048">
    <property type="protein sequence ID" value="RSM15789.1"/>
    <property type="molecule type" value="Genomic_DNA"/>
</dbReference>
<protein>
    <submittedName>
        <fullName evidence="1">Uncharacterized protein</fullName>
    </submittedName>
</protein>
<keyword evidence="2" id="KW-1185">Reference proteome</keyword>
<name>A0A428UN87_9HYPO</name>